<keyword evidence="5 12" id="KW-0732">Signal</keyword>
<keyword evidence="3" id="KW-0433">Leucine-rich repeat</keyword>
<reference evidence="14" key="1">
    <citation type="submission" date="2020-09" db="EMBL/GenBank/DDBJ databases">
        <authorList>
            <person name="Kim M.K."/>
        </authorList>
    </citation>
    <scope>NUCLEOTIDE SEQUENCE</scope>
    <source>
        <strain evidence="14">BT664</strain>
    </source>
</reference>
<feature type="domain" description="DUF6443" evidence="13">
    <location>
        <begin position="761"/>
        <end position="909"/>
    </location>
</feature>
<dbReference type="Pfam" id="PF13855">
    <property type="entry name" value="LRR_8"/>
    <property type="match status" value="2"/>
</dbReference>
<evidence type="ECO:0000256" key="11">
    <source>
        <dbReference type="ARBA" id="ARBA00037847"/>
    </source>
</evidence>
<dbReference type="SUPFAM" id="SSF52058">
    <property type="entry name" value="L domain-like"/>
    <property type="match status" value="2"/>
</dbReference>
<keyword evidence="6" id="KW-0677">Repeat</keyword>
<dbReference type="EMBL" id="JACXAD010000011">
    <property type="protein sequence ID" value="MBD2768430.1"/>
    <property type="molecule type" value="Genomic_DNA"/>
</dbReference>
<evidence type="ECO:0000313" key="14">
    <source>
        <dbReference type="EMBL" id="MBD2768430.1"/>
    </source>
</evidence>
<dbReference type="InterPro" id="IPR032675">
    <property type="entry name" value="LRR_dom_sf"/>
</dbReference>
<evidence type="ECO:0000256" key="10">
    <source>
        <dbReference type="ARBA" id="ARBA00023180"/>
    </source>
</evidence>
<organism evidence="14 15">
    <name type="scientific">Hymenobacter montanus</name>
    <dbReference type="NCBI Taxonomy" id="2771359"/>
    <lineage>
        <taxon>Bacteria</taxon>
        <taxon>Pseudomonadati</taxon>
        <taxon>Bacteroidota</taxon>
        <taxon>Cytophagia</taxon>
        <taxon>Cytophagales</taxon>
        <taxon>Hymenobacteraceae</taxon>
        <taxon>Hymenobacter</taxon>
    </lineage>
</organism>
<evidence type="ECO:0000256" key="3">
    <source>
        <dbReference type="ARBA" id="ARBA00022614"/>
    </source>
</evidence>
<dbReference type="InterPro" id="IPR001611">
    <property type="entry name" value="Leu-rich_rpt"/>
</dbReference>
<keyword evidence="9" id="KW-0675">Receptor</keyword>
<dbReference type="Pfam" id="PF00560">
    <property type="entry name" value="LRR_1"/>
    <property type="match status" value="3"/>
</dbReference>
<dbReference type="InterPro" id="IPR003591">
    <property type="entry name" value="Leu-rich_rpt_typical-subtyp"/>
</dbReference>
<feature type="non-terminal residue" evidence="14">
    <location>
        <position position="1397"/>
    </location>
</feature>
<evidence type="ECO:0000256" key="2">
    <source>
        <dbReference type="ARBA" id="ARBA00022475"/>
    </source>
</evidence>
<evidence type="ECO:0000256" key="6">
    <source>
        <dbReference type="ARBA" id="ARBA00022737"/>
    </source>
</evidence>
<proteinExistence type="predicted"/>
<dbReference type="Gene3D" id="2.180.10.10">
    <property type="entry name" value="RHS repeat-associated core"/>
    <property type="match status" value="1"/>
</dbReference>
<dbReference type="Proteomes" id="UP000612233">
    <property type="component" value="Unassembled WGS sequence"/>
</dbReference>
<evidence type="ECO:0000259" key="13">
    <source>
        <dbReference type="Pfam" id="PF20041"/>
    </source>
</evidence>
<keyword evidence="2" id="KW-1003">Cell membrane</keyword>
<accession>A0A927GJH9</accession>
<dbReference type="PANTHER" id="PTHR48052">
    <property type="entry name" value="UNNAMED PRODUCT"/>
    <property type="match status" value="1"/>
</dbReference>
<dbReference type="SMART" id="SM00369">
    <property type="entry name" value="LRR_TYP"/>
    <property type="match status" value="10"/>
</dbReference>
<sequence>MPALYFFPRAGGRWALTALLWLSAAFFGARAQAVPPGQGLVADTTELRVLREFYDATDGPQWTTRTNWLTGTTLAQAAAWAGVWVANGDVVELGMYSNGLRGPLPASLGLLRGLQVLYLPGNRLSGPLPASLGSLPNLRQLQLWQNQFTGPVPLAWAQLDSLRVLGLSSNRLSGPVPAELGRLVRLEHLNLSDNLLTGPLPPQLGQLWRLRELDLYANRLSGPIPPALGQLRQLQLLVLAVNQLTGPLPAELGQLGELTSLQLWQNPIQDSIPAAWGQLGRLQWLNLNQCGLRGRLPASLDQLRALRSLSVNANQLRGPLPAGLVQLPQLELVDAEYNAFSGPLPPRWTASLRELRLGFNRLAGVLPAGLAQASPLRVLRLGGNQLTGAIPPGWGRLNALQQCWLGDNQLSGPLPDSLTYLSQLTYLNLAHNQLSGALPDSLGRWAALQVLALDHNRFSEAVPAGLGRCAQLRELDLSFNRFTGGLAPLAGLRNLTWASASDNQLRGPLPVELGQLPQLQALALNNNRFTGSLPATLGAGGALAWVSLSGNRLSGTLPAAVLTRPALRLLTLADNELTGVEELGGATGLAASLDVQENRLDFASLERLYQGSGLARLSHADGRGQRPPVGVDTARYLAGGVLELRVPGPAAAHVYRYQWQRLVAGQWVNLPGDTLATKRWEVATAAEQGTYRRAEHNRWFTDGALAPTELYSAMVYADLLPYPPLARNRPDDTNRGPAILPLLAEPIDWNAPSQGDVNFVRTWTPREALTDSSRVPRAPVDSVAMRTVYLDGLGRPVQTVQHQASPQRRDLVQPQAYDGLGREPRQYLPYPADPAQATGQGYHVQALTAQAQFYQPTGLGPLPADDPARGVAPTGVAYAETLFEPSPLNRVLAQAAPGESWQLTSGHAQERLERPNTAQDSVPRFVPGYEAQDRDPGYQGYYAPGELWGVQTTDEQTGPGGGGYATIEWKDKLGQPVLRQVEGARTGSGADTRRRWLRTAYVYDDFGHQRYVLPPEATKRVLALGNRPAPLPTSAAPFLFHYRFDGRGRQIAKQVPGTDGETWVVYDELDRAVLSQDAAQRGRREWSWSKYDALGRVVLTGLVTHAQTVDRETLQAQADATPDAAQQYEQRTATGSAYPQFYTTDQAFPRLGQQGFGPGQVLTVTYYDDYNFDQDAQGTADVAYNPSLDGQFAAGTAPVADVLRTTGLVTRTKTRVLGVEGTQAGAWLMTTTFYDERARPVQVQSTNARGGLDLVTTRLNFTGQPLQTVSMHEGPNHAPVQVAEFFTYDHTGRLVSTRQQLPGEAQPTPLARVAYNELGQSLTKTVGTGRLRQEVDYAYNIRGWLTSVNNPYAPDPRDLFSLSLHYERGFTRGYEQYTGNLTGQTWRGRDGVQRAYG</sequence>
<protein>
    <recommendedName>
        <fullName evidence="13">DUF6443 domain-containing protein</fullName>
    </recommendedName>
</protein>
<evidence type="ECO:0000313" key="15">
    <source>
        <dbReference type="Proteomes" id="UP000612233"/>
    </source>
</evidence>
<dbReference type="FunFam" id="3.80.10.10:FF:001678">
    <property type="entry name" value="Calmodulin-binding receptor kinase CaMRLK"/>
    <property type="match status" value="1"/>
</dbReference>
<evidence type="ECO:0000256" key="12">
    <source>
        <dbReference type="SAM" id="SignalP"/>
    </source>
</evidence>
<dbReference type="InterPro" id="IPR045619">
    <property type="entry name" value="DUF6443"/>
</dbReference>
<evidence type="ECO:0000256" key="5">
    <source>
        <dbReference type="ARBA" id="ARBA00022729"/>
    </source>
</evidence>
<keyword evidence="8" id="KW-0472">Membrane</keyword>
<dbReference type="RefSeq" id="WP_223847226.1">
    <property type="nucleotide sequence ID" value="NZ_JACXAD010000011.1"/>
</dbReference>
<comment type="caution">
    <text evidence="14">The sequence shown here is derived from an EMBL/GenBank/DDBJ whole genome shotgun (WGS) entry which is preliminary data.</text>
</comment>
<dbReference type="GO" id="GO:0012505">
    <property type="term" value="C:endomembrane system"/>
    <property type="evidence" value="ECO:0007669"/>
    <property type="project" value="UniProtKB-SubCell"/>
</dbReference>
<keyword evidence="7" id="KW-1133">Transmembrane helix</keyword>
<dbReference type="FunFam" id="3.80.10.10:FF:000041">
    <property type="entry name" value="LRR receptor-like serine/threonine-protein kinase ERECTA"/>
    <property type="match status" value="1"/>
</dbReference>
<evidence type="ECO:0000256" key="1">
    <source>
        <dbReference type="ARBA" id="ARBA00004236"/>
    </source>
</evidence>
<gene>
    <name evidence="14" type="ORF">IC235_11065</name>
</gene>
<comment type="subcellular location">
    <subcellularLocation>
        <location evidence="1">Cell membrane</location>
    </subcellularLocation>
    <subcellularLocation>
        <location evidence="11">Endomembrane system</location>
        <topology evidence="11">Single-pass membrane protein</topology>
    </subcellularLocation>
</comment>
<evidence type="ECO:0000256" key="7">
    <source>
        <dbReference type="ARBA" id="ARBA00022989"/>
    </source>
</evidence>
<evidence type="ECO:0000256" key="4">
    <source>
        <dbReference type="ARBA" id="ARBA00022692"/>
    </source>
</evidence>
<evidence type="ECO:0000256" key="8">
    <source>
        <dbReference type="ARBA" id="ARBA00023136"/>
    </source>
</evidence>
<evidence type="ECO:0000256" key="9">
    <source>
        <dbReference type="ARBA" id="ARBA00023170"/>
    </source>
</evidence>
<name>A0A927GJH9_9BACT</name>
<feature type="signal peptide" evidence="12">
    <location>
        <begin position="1"/>
        <end position="31"/>
    </location>
</feature>
<keyword evidence="4" id="KW-0812">Transmembrane</keyword>
<dbReference type="GO" id="GO:0005886">
    <property type="term" value="C:plasma membrane"/>
    <property type="evidence" value="ECO:0007669"/>
    <property type="project" value="UniProtKB-SubCell"/>
</dbReference>
<dbReference type="Gene3D" id="3.80.10.10">
    <property type="entry name" value="Ribonuclease Inhibitor"/>
    <property type="match status" value="4"/>
</dbReference>
<dbReference type="PANTHER" id="PTHR48052:SF8">
    <property type="entry name" value="LRR RECEPTOR-LIKE SERINE_THREONINE-PROTEIN KINASE FLS2"/>
    <property type="match status" value="1"/>
</dbReference>
<dbReference type="FunFam" id="3.80.10.10:FF:000095">
    <property type="entry name" value="LRR receptor-like serine/threonine-protein kinase GSO1"/>
    <property type="match status" value="1"/>
</dbReference>
<feature type="chain" id="PRO_5037127207" description="DUF6443 domain-containing protein" evidence="12">
    <location>
        <begin position="32"/>
        <end position="1397"/>
    </location>
</feature>
<keyword evidence="15" id="KW-1185">Reference proteome</keyword>
<dbReference type="Pfam" id="PF20041">
    <property type="entry name" value="DUF6443"/>
    <property type="match status" value="1"/>
</dbReference>
<keyword evidence="10" id="KW-0325">Glycoprotein</keyword>